<dbReference type="PANTHER" id="PTHR43708">
    <property type="entry name" value="CONSERVED EXPRESSED OXIDOREDUCTASE (EUROFUNG)"/>
    <property type="match status" value="1"/>
</dbReference>
<dbReference type="SUPFAM" id="SSF55347">
    <property type="entry name" value="Glyceraldehyde-3-phosphate dehydrogenase-like, C-terminal domain"/>
    <property type="match status" value="1"/>
</dbReference>
<dbReference type="EMBL" id="LDQC01000002">
    <property type="protein sequence ID" value="KTR11722.1"/>
    <property type="molecule type" value="Genomic_DNA"/>
</dbReference>
<dbReference type="Proteomes" id="UP000078252">
    <property type="component" value="Unassembled WGS sequence"/>
</dbReference>
<feature type="domain" description="GFO/IDH/MocA-like oxidoreductase" evidence="3">
    <location>
        <begin position="136"/>
        <end position="257"/>
    </location>
</feature>
<accession>A0A175S3R3</accession>
<dbReference type="InterPro" id="IPR000683">
    <property type="entry name" value="Gfo/Idh/MocA-like_OxRdtase_N"/>
</dbReference>
<sequence>MPVRIIHVGLGGWGGNWARTAIPEVSEVQVVGIVDPVPATLDAVRTDLGLPASAAFASLTEALAGVEADAVVITAPAVTHVPLALEALDAGKHVLVEKPFANTAEEAATAVRRAEELGLVLQVSQNYRWYPAPRVVTELLEADAVGEVATIDVDFRQWDNDLPFEEHPHYRFPHAMINDMAIHHFDLMRMVTGREPVRVYARASSPSFSKYQDEAIASMLIELEGGLVVSYRGSWLSRAPRTAWAGEWSIQGSDGELWFTSRSGEPNAVEGDRVTLRRTQDDEAEPVELPTMEHTDRQGGLQAFARSITGGPAPETSGRDNLRSLAVMEAAQRSAESGVPEDVVVPE</sequence>
<keyword evidence="1" id="KW-0520">NAD</keyword>
<dbReference type="STRING" id="33881.NS184_00590"/>
<dbReference type="Pfam" id="PF01408">
    <property type="entry name" value="GFO_IDH_MocA"/>
    <property type="match status" value="1"/>
</dbReference>
<dbReference type="SUPFAM" id="SSF51735">
    <property type="entry name" value="NAD(P)-binding Rossmann-fold domains"/>
    <property type="match status" value="1"/>
</dbReference>
<reference evidence="4 5" key="1">
    <citation type="journal article" date="2016" name="Front. Microbiol.">
        <title>Genomic Resource of Rice Seed Associated Bacteria.</title>
        <authorList>
            <person name="Midha S."/>
            <person name="Bansal K."/>
            <person name="Sharma S."/>
            <person name="Kumar N."/>
            <person name="Patil P.P."/>
            <person name="Chaudhry V."/>
            <person name="Patil P.B."/>
        </authorList>
    </citation>
    <scope>NUCLEOTIDE SEQUENCE [LARGE SCALE GENOMIC DNA]</scope>
    <source>
        <strain evidence="4 5">NS184</strain>
    </source>
</reference>
<organism evidence="4 5">
    <name type="scientific">Curtobacterium luteum</name>
    <dbReference type="NCBI Taxonomy" id="33881"/>
    <lineage>
        <taxon>Bacteria</taxon>
        <taxon>Bacillati</taxon>
        <taxon>Actinomycetota</taxon>
        <taxon>Actinomycetes</taxon>
        <taxon>Micrococcales</taxon>
        <taxon>Microbacteriaceae</taxon>
        <taxon>Curtobacterium</taxon>
    </lineage>
</organism>
<dbReference type="PANTHER" id="PTHR43708:SF8">
    <property type="entry name" value="OXIDOREDUCTASE"/>
    <property type="match status" value="1"/>
</dbReference>
<feature type="domain" description="Gfo/Idh/MocA-like oxidoreductase N-terminal" evidence="2">
    <location>
        <begin position="4"/>
        <end position="124"/>
    </location>
</feature>
<evidence type="ECO:0000259" key="2">
    <source>
        <dbReference type="Pfam" id="PF01408"/>
    </source>
</evidence>
<dbReference type="Gene3D" id="3.30.360.10">
    <property type="entry name" value="Dihydrodipicolinate Reductase, domain 2"/>
    <property type="match status" value="1"/>
</dbReference>
<dbReference type="Pfam" id="PF22725">
    <property type="entry name" value="GFO_IDH_MocA_C3"/>
    <property type="match status" value="1"/>
</dbReference>
<evidence type="ECO:0000313" key="4">
    <source>
        <dbReference type="EMBL" id="KTR11722.1"/>
    </source>
</evidence>
<name>A0A175S3R3_9MICO</name>
<proteinExistence type="predicted"/>
<dbReference type="RefSeq" id="WP_058724199.1">
    <property type="nucleotide sequence ID" value="NZ_LDQC01000002.1"/>
</dbReference>
<comment type="caution">
    <text evidence="4">The sequence shown here is derived from an EMBL/GenBank/DDBJ whole genome shotgun (WGS) entry which is preliminary data.</text>
</comment>
<dbReference type="InterPro" id="IPR036291">
    <property type="entry name" value="NAD(P)-bd_dom_sf"/>
</dbReference>
<dbReference type="InterPro" id="IPR055170">
    <property type="entry name" value="GFO_IDH_MocA-like_dom"/>
</dbReference>
<dbReference type="InterPro" id="IPR051317">
    <property type="entry name" value="Gfo/Idh/MocA_oxidoreduct"/>
</dbReference>
<evidence type="ECO:0000259" key="3">
    <source>
        <dbReference type="Pfam" id="PF22725"/>
    </source>
</evidence>
<dbReference type="Gene3D" id="3.40.50.720">
    <property type="entry name" value="NAD(P)-binding Rossmann-like Domain"/>
    <property type="match status" value="1"/>
</dbReference>
<evidence type="ECO:0000313" key="5">
    <source>
        <dbReference type="Proteomes" id="UP000078252"/>
    </source>
</evidence>
<dbReference type="PATRIC" id="fig|33881.3.peg.816"/>
<evidence type="ECO:0000256" key="1">
    <source>
        <dbReference type="ARBA" id="ARBA00023027"/>
    </source>
</evidence>
<gene>
    <name evidence="4" type="ORF">NS184_00590</name>
</gene>
<dbReference type="OrthoDB" id="9800252at2"/>
<protein>
    <submittedName>
        <fullName evidence="4">Oxidoreductase</fullName>
    </submittedName>
</protein>
<dbReference type="AlphaFoldDB" id="A0A175S3R3"/>
<dbReference type="GO" id="GO:0000166">
    <property type="term" value="F:nucleotide binding"/>
    <property type="evidence" value="ECO:0007669"/>
    <property type="project" value="InterPro"/>
</dbReference>